<dbReference type="EMBL" id="MFQE01000007">
    <property type="protein sequence ID" value="OGH73907.1"/>
    <property type="molecule type" value="Genomic_DNA"/>
</dbReference>
<name>A0A1F6MQJ1_9BACT</name>
<proteinExistence type="predicted"/>
<evidence type="ECO:0000313" key="2">
    <source>
        <dbReference type="Proteomes" id="UP000177457"/>
    </source>
</evidence>
<reference evidence="1 2" key="1">
    <citation type="journal article" date="2016" name="Nat. Commun.">
        <title>Thousands of microbial genomes shed light on interconnected biogeochemical processes in an aquifer system.</title>
        <authorList>
            <person name="Anantharaman K."/>
            <person name="Brown C.T."/>
            <person name="Hug L.A."/>
            <person name="Sharon I."/>
            <person name="Castelle C.J."/>
            <person name="Probst A.J."/>
            <person name="Thomas B.C."/>
            <person name="Singh A."/>
            <person name="Wilkins M.J."/>
            <person name="Karaoz U."/>
            <person name="Brodie E.L."/>
            <person name="Williams K.H."/>
            <person name="Hubbard S.S."/>
            <person name="Banfield J.F."/>
        </authorList>
    </citation>
    <scope>NUCLEOTIDE SEQUENCE [LARGE SCALE GENOMIC DNA]</scope>
</reference>
<comment type="caution">
    <text evidence="1">The sequence shown here is derived from an EMBL/GenBank/DDBJ whole genome shotgun (WGS) entry which is preliminary data.</text>
</comment>
<dbReference type="Proteomes" id="UP000177457">
    <property type="component" value="Unassembled WGS sequence"/>
</dbReference>
<accession>A0A1F6MQJ1</accession>
<sequence>MKHNKYTLPNLAPQETPVRRDAKSCVSPGLLLPCLQGSEVFLYCPVDNKVVFFLKLLHYNNNNDKHIFMPERKIGATQFERDREGVLEPEQREKGLDELFRAIALQAEYNHVKDLFHQLESSLDKKEQPIEVRNPSAIAGYEGLQDIVIDAKHIRTLWREWYDDLTEYVKKYEQGDEYIKKITVDNIRAMINYWKIVLEEWIRRTNEKNWKRQNRKNEINGKLDSD</sequence>
<organism evidence="1 2">
    <name type="scientific">Candidatus Magasanikbacteria bacterium RIFCSPHIGHO2_02_FULL_51_14</name>
    <dbReference type="NCBI Taxonomy" id="1798683"/>
    <lineage>
        <taxon>Bacteria</taxon>
        <taxon>Candidatus Magasanikiibacteriota</taxon>
    </lineage>
</organism>
<gene>
    <name evidence="1" type="ORF">A3C90_02725</name>
</gene>
<evidence type="ECO:0000313" key="1">
    <source>
        <dbReference type="EMBL" id="OGH73907.1"/>
    </source>
</evidence>
<protein>
    <submittedName>
        <fullName evidence="1">Uncharacterized protein</fullName>
    </submittedName>
</protein>
<dbReference type="AlphaFoldDB" id="A0A1F6MQJ1"/>